<organism evidence="1 2">
    <name type="scientific">Steinernema glaseri</name>
    <dbReference type="NCBI Taxonomy" id="37863"/>
    <lineage>
        <taxon>Eukaryota</taxon>
        <taxon>Metazoa</taxon>
        <taxon>Ecdysozoa</taxon>
        <taxon>Nematoda</taxon>
        <taxon>Chromadorea</taxon>
        <taxon>Rhabditida</taxon>
        <taxon>Tylenchina</taxon>
        <taxon>Panagrolaimomorpha</taxon>
        <taxon>Strongyloidoidea</taxon>
        <taxon>Steinernematidae</taxon>
        <taxon>Steinernema</taxon>
    </lineage>
</organism>
<evidence type="ECO:0000313" key="1">
    <source>
        <dbReference type="Proteomes" id="UP000095287"/>
    </source>
</evidence>
<dbReference type="WBParaSite" id="L893_g8460.t1">
    <property type="protein sequence ID" value="L893_g8460.t1"/>
    <property type="gene ID" value="L893_g8460"/>
</dbReference>
<dbReference type="Proteomes" id="UP000095287">
    <property type="component" value="Unplaced"/>
</dbReference>
<sequence>MSSSDSRKFRKRYWPISGRPLLLPSNIATLRVLFHEKSFFLDLYPISAPKLGRVRESAASGIARVSPSLGGRRTSQVAIVTNKINKIWERTVTLLRAQGARQDIAIDHSGKLSREERAQRQLIPWRHRGYGHEPGGRHAALGLPAGVAVPVFRVVSANSSRQCFLFKQARCSNPGVDEGGKQQGRSWQSQQDSALPDFIICRIWMEEDSYLKQRRYIAEDDEVLEHKTISSIQMP</sequence>
<accession>A0A1I8AQN3</accession>
<dbReference type="AlphaFoldDB" id="A0A1I8AQN3"/>
<evidence type="ECO:0000313" key="2">
    <source>
        <dbReference type="WBParaSite" id="L893_g8460.t1"/>
    </source>
</evidence>
<keyword evidence="1" id="KW-1185">Reference proteome</keyword>
<name>A0A1I8AQN3_9BILA</name>
<protein>
    <submittedName>
        <fullName evidence="2">DET1- and DDB1-associated protein 1</fullName>
    </submittedName>
</protein>
<reference evidence="2" key="1">
    <citation type="submission" date="2016-11" db="UniProtKB">
        <authorList>
            <consortium name="WormBaseParasite"/>
        </authorList>
    </citation>
    <scope>IDENTIFICATION</scope>
</reference>
<proteinExistence type="predicted"/>